<gene>
    <name evidence="1" type="ORF">QBC40DRAFT_96978</name>
</gene>
<proteinExistence type="predicted"/>
<sequence length="259" mass="28309">MGNTYFLVPGWGFPHGTITLGSVIINSMHPQLALFEPPHPVQVTTAVKTRFTSTRDDPADRKSGLFRTFLSLFGLGDEDGFHNDRKKPIVAYSIWDLQSLSFVPTDELKIKAIIETERVAQFLKASDNRPSVFMVTGIKSIRGASVLTASNKGPGWTAEIRVGLEKESREGKPVVFAFEVLQLRLSDTGDITTVSDILEPLEKLQRRLDHEFGEAAFTALGTTDEQTGDTCQVIAPSPAPVDLLTASSARIDASLAHDI</sequence>
<dbReference type="Proteomes" id="UP001303160">
    <property type="component" value="Unassembled WGS sequence"/>
</dbReference>
<protein>
    <submittedName>
        <fullName evidence="1">Uncharacterized protein</fullName>
    </submittedName>
</protein>
<dbReference type="AlphaFoldDB" id="A0AAN6XCP8"/>
<name>A0AAN6XCP8_9PEZI</name>
<organism evidence="1 2">
    <name type="scientific">Triangularia verruculosa</name>
    <dbReference type="NCBI Taxonomy" id="2587418"/>
    <lineage>
        <taxon>Eukaryota</taxon>
        <taxon>Fungi</taxon>
        <taxon>Dikarya</taxon>
        <taxon>Ascomycota</taxon>
        <taxon>Pezizomycotina</taxon>
        <taxon>Sordariomycetes</taxon>
        <taxon>Sordariomycetidae</taxon>
        <taxon>Sordariales</taxon>
        <taxon>Podosporaceae</taxon>
        <taxon>Triangularia</taxon>
    </lineage>
</organism>
<reference evidence="1" key="2">
    <citation type="submission" date="2023-05" db="EMBL/GenBank/DDBJ databases">
        <authorList>
            <consortium name="Lawrence Berkeley National Laboratory"/>
            <person name="Steindorff A."/>
            <person name="Hensen N."/>
            <person name="Bonometti L."/>
            <person name="Westerberg I."/>
            <person name="Brannstrom I.O."/>
            <person name="Guillou S."/>
            <person name="Cros-Aarteil S."/>
            <person name="Calhoun S."/>
            <person name="Haridas S."/>
            <person name="Kuo A."/>
            <person name="Mondo S."/>
            <person name="Pangilinan J."/>
            <person name="Riley R."/>
            <person name="Labutti K."/>
            <person name="Andreopoulos B."/>
            <person name="Lipzen A."/>
            <person name="Chen C."/>
            <person name="Yanf M."/>
            <person name="Daum C."/>
            <person name="Ng V."/>
            <person name="Clum A."/>
            <person name="Ohm R."/>
            <person name="Martin F."/>
            <person name="Silar P."/>
            <person name="Natvig D."/>
            <person name="Lalanne C."/>
            <person name="Gautier V."/>
            <person name="Ament-Velasquez S.L."/>
            <person name="Kruys A."/>
            <person name="Hutchinson M.I."/>
            <person name="Powell A.J."/>
            <person name="Barry K."/>
            <person name="Miller A.N."/>
            <person name="Grigoriev I.V."/>
            <person name="Debuchy R."/>
            <person name="Gladieux P."/>
            <person name="Thoren M.H."/>
            <person name="Johannesson H."/>
        </authorList>
    </citation>
    <scope>NUCLEOTIDE SEQUENCE</scope>
    <source>
        <strain evidence="1">CBS 315.58</strain>
    </source>
</reference>
<accession>A0AAN6XCP8</accession>
<comment type="caution">
    <text evidence="1">The sequence shown here is derived from an EMBL/GenBank/DDBJ whole genome shotgun (WGS) entry which is preliminary data.</text>
</comment>
<dbReference type="EMBL" id="MU863952">
    <property type="protein sequence ID" value="KAK4198079.1"/>
    <property type="molecule type" value="Genomic_DNA"/>
</dbReference>
<evidence type="ECO:0000313" key="2">
    <source>
        <dbReference type="Proteomes" id="UP001303160"/>
    </source>
</evidence>
<evidence type="ECO:0000313" key="1">
    <source>
        <dbReference type="EMBL" id="KAK4198079.1"/>
    </source>
</evidence>
<keyword evidence="2" id="KW-1185">Reference proteome</keyword>
<reference evidence="1" key="1">
    <citation type="journal article" date="2023" name="Mol. Phylogenet. Evol.">
        <title>Genome-scale phylogeny and comparative genomics of the fungal order Sordariales.</title>
        <authorList>
            <person name="Hensen N."/>
            <person name="Bonometti L."/>
            <person name="Westerberg I."/>
            <person name="Brannstrom I.O."/>
            <person name="Guillou S."/>
            <person name="Cros-Aarteil S."/>
            <person name="Calhoun S."/>
            <person name="Haridas S."/>
            <person name="Kuo A."/>
            <person name="Mondo S."/>
            <person name="Pangilinan J."/>
            <person name="Riley R."/>
            <person name="LaButti K."/>
            <person name="Andreopoulos B."/>
            <person name="Lipzen A."/>
            <person name="Chen C."/>
            <person name="Yan M."/>
            <person name="Daum C."/>
            <person name="Ng V."/>
            <person name="Clum A."/>
            <person name="Steindorff A."/>
            <person name="Ohm R.A."/>
            <person name="Martin F."/>
            <person name="Silar P."/>
            <person name="Natvig D.O."/>
            <person name="Lalanne C."/>
            <person name="Gautier V."/>
            <person name="Ament-Velasquez S.L."/>
            <person name="Kruys A."/>
            <person name="Hutchinson M.I."/>
            <person name="Powell A.J."/>
            <person name="Barry K."/>
            <person name="Miller A.N."/>
            <person name="Grigoriev I.V."/>
            <person name="Debuchy R."/>
            <person name="Gladieux P."/>
            <person name="Hiltunen Thoren M."/>
            <person name="Johannesson H."/>
        </authorList>
    </citation>
    <scope>NUCLEOTIDE SEQUENCE</scope>
    <source>
        <strain evidence="1">CBS 315.58</strain>
    </source>
</reference>